<accession>A0A5N6JN29</accession>
<evidence type="ECO:0000313" key="3">
    <source>
        <dbReference type="Proteomes" id="UP000326757"/>
    </source>
</evidence>
<organism evidence="2 3">
    <name type="scientific">Monilinia laxa</name>
    <name type="common">Brown rot fungus</name>
    <name type="synonym">Sclerotinia laxa</name>
    <dbReference type="NCBI Taxonomy" id="61186"/>
    <lineage>
        <taxon>Eukaryota</taxon>
        <taxon>Fungi</taxon>
        <taxon>Dikarya</taxon>
        <taxon>Ascomycota</taxon>
        <taxon>Pezizomycotina</taxon>
        <taxon>Leotiomycetes</taxon>
        <taxon>Helotiales</taxon>
        <taxon>Sclerotiniaceae</taxon>
        <taxon>Monilinia</taxon>
    </lineage>
</organism>
<proteinExistence type="predicted"/>
<keyword evidence="1" id="KW-0732">Signal</keyword>
<dbReference type="PANTHER" id="PTHR36578:SF1">
    <property type="entry name" value="APPLE DOMAIN-CONTAINING PROTEIN"/>
    <property type="match status" value="1"/>
</dbReference>
<reference evidence="2 3" key="1">
    <citation type="submission" date="2019-06" db="EMBL/GenBank/DDBJ databases">
        <title>Genome Sequence of the Brown Rot Fungal Pathogen Monilinia laxa.</title>
        <authorList>
            <person name="De Miccolis Angelini R.M."/>
            <person name="Landi L."/>
            <person name="Abate D."/>
            <person name="Pollastro S."/>
            <person name="Romanazzi G."/>
            <person name="Faretra F."/>
        </authorList>
    </citation>
    <scope>NUCLEOTIDE SEQUENCE [LARGE SCALE GENOMIC DNA]</scope>
    <source>
        <strain evidence="2 3">Mlax316</strain>
    </source>
</reference>
<gene>
    <name evidence="2" type="ORF">EYC80_010478</name>
</gene>
<dbReference type="Proteomes" id="UP000326757">
    <property type="component" value="Unassembled WGS sequence"/>
</dbReference>
<protein>
    <recommendedName>
        <fullName evidence="4">Apple domain-containing protein</fullName>
    </recommendedName>
</protein>
<evidence type="ECO:0000313" key="2">
    <source>
        <dbReference type="EMBL" id="KAB8289846.1"/>
    </source>
</evidence>
<dbReference type="EMBL" id="VIGI01000020">
    <property type="protein sequence ID" value="KAB8289846.1"/>
    <property type="molecule type" value="Genomic_DNA"/>
</dbReference>
<name>A0A5N6JN29_MONLA</name>
<dbReference type="PANTHER" id="PTHR36578">
    <property type="entry name" value="CHROMOSOME 15, WHOLE GENOME SHOTGUN SEQUENCE"/>
    <property type="match status" value="1"/>
</dbReference>
<sequence>MHHQALLIAGFAALVAATPAPQNIDFAAIYAAAPPAETGPAPTATKESVSINNVSASAVGAAKATALATALATAPQNAKRNGWSWGGGSGGYGGKSGASSSSSTSTSICTTSTTAAVATSSATASTTVAPPATTPYVSTPCATQPDGYGPKVQPDTVDAFLAYSEFHSEAKNAVTPSSYTQTFVDLNAAVTANTYLGLTTFTSYDVAQCGALCDKTDLCTGFNIYVERDPSVNPSDSCSNPASITNYKCTLWGSGVDSASATNNGQWRDSFQVVITGSNGYEKEVTPPAQPGWQPPQQCGGGTKGHSHPSTCLGQSFFPGPYNPALCAGYAVAQNKKNLSLVSSWMQAIYKMTNYSPYQCKFFNSYMLEKNGKPMGTYCSLFTQSYGSSQATYEPGQQGSDKWTCSRSYSYSLAN</sequence>
<keyword evidence="3" id="KW-1185">Reference proteome</keyword>
<comment type="caution">
    <text evidence="2">The sequence shown here is derived from an EMBL/GenBank/DDBJ whole genome shotgun (WGS) entry which is preliminary data.</text>
</comment>
<dbReference type="AlphaFoldDB" id="A0A5N6JN29"/>
<dbReference type="OrthoDB" id="271448at2759"/>
<evidence type="ECO:0008006" key="4">
    <source>
        <dbReference type="Google" id="ProtNLM"/>
    </source>
</evidence>
<evidence type="ECO:0000256" key="1">
    <source>
        <dbReference type="SAM" id="SignalP"/>
    </source>
</evidence>
<feature type="signal peptide" evidence="1">
    <location>
        <begin position="1"/>
        <end position="17"/>
    </location>
</feature>
<feature type="chain" id="PRO_5024973133" description="Apple domain-containing protein" evidence="1">
    <location>
        <begin position="18"/>
        <end position="415"/>
    </location>
</feature>